<proteinExistence type="inferred from homology"/>
<dbReference type="AlphaFoldDB" id="A0A0T6LNC7"/>
<feature type="domain" description="Acyl-CoA oxidase/dehydrogenase middle" evidence="7">
    <location>
        <begin position="124"/>
        <end position="216"/>
    </location>
</feature>
<dbReference type="Proteomes" id="UP000050867">
    <property type="component" value="Unassembled WGS sequence"/>
</dbReference>
<evidence type="ECO:0000259" key="6">
    <source>
        <dbReference type="Pfam" id="PF00441"/>
    </source>
</evidence>
<evidence type="ECO:0000256" key="3">
    <source>
        <dbReference type="ARBA" id="ARBA00022630"/>
    </source>
</evidence>
<sequence>MSDALLTEAHKALRDQVRAFAETEIAPRVAAMEDSPTSFDHELAALIARQGWIAATVDSAYGGMSAGHLAKTIIIEELSRVSGAMGAMVQASQLGVAKIVHYGTEEQKRTWLPQVADGTCLPTIAVTEPESGSHVLGMQSTAHRSGNDYILNGRKAFVGNSHIGHLHGVVVRTGPGSRGLTAFLVESDRPGVQLEPYQPTMGLRGFSFGDITFTNCRVPASNMIGDIGDGLSVAYSSSVLYGRLNLAAVALGLHQAVLEQTVGFASTRRRYGKPLSLLSPVGHKIGEMHARLMTARLTTYHASQLLDAGQPCDPHLLNAKYLNYESARTSAGAAMEIHAAAGLRTNLPVERLNRDVQHIWAPAGTGDVQLHRLAEFALGTSPGQQWSQRLADKLAPADGPWSPHRTPVLAHYQRC</sequence>
<dbReference type="SUPFAM" id="SSF47203">
    <property type="entry name" value="Acyl-CoA dehydrogenase C-terminal domain-like"/>
    <property type="match status" value="1"/>
</dbReference>
<evidence type="ECO:0000259" key="8">
    <source>
        <dbReference type="Pfam" id="PF02771"/>
    </source>
</evidence>
<dbReference type="GO" id="GO:0050660">
    <property type="term" value="F:flavin adenine dinucleotide binding"/>
    <property type="evidence" value="ECO:0007669"/>
    <property type="project" value="InterPro"/>
</dbReference>
<feature type="domain" description="Acyl-CoA dehydrogenase/oxidase C-terminal" evidence="6">
    <location>
        <begin position="228"/>
        <end position="376"/>
    </location>
</feature>
<comment type="caution">
    <text evidence="9">The sequence shown here is derived from an EMBL/GenBank/DDBJ whole genome shotgun (WGS) entry which is preliminary data.</text>
</comment>
<dbReference type="InterPro" id="IPR009075">
    <property type="entry name" value="AcylCo_DH/oxidase_C"/>
</dbReference>
<accession>A0A0T6LNC7</accession>
<dbReference type="PANTHER" id="PTHR43884">
    <property type="entry name" value="ACYL-COA DEHYDROGENASE"/>
    <property type="match status" value="1"/>
</dbReference>
<keyword evidence="3 5" id="KW-0285">Flavoprotein</keyword>
<dbReference type="Gene3D" id="1.10.540.10">
    <property type="entry name" value="Acyl-CoA dehydrogenase/oxidase, N-terminal domain"/>
    <property type="match status" value="1"/>
</dbReference>
<feature type="domain" description="Acyl-CoA dehydrogenase/oxidase N-terminal" evidence="8">
    <location>
        <begin position="7"/>
        <end position="118"/>
    </location>
</feature>
<dbReference type="STRING" id="76728.AQ490_06885"/>
<dbReference type="EMBL" id="LLZU01000036">
    <property type="protein sequence ID" value="KRV47611.1"/>
    <property type="molecule type" value="Genomic_DNA"/>
</dbReference>
<organism evidence="9 10">
    <name type="scientific">Wenjunlia vitaminophila</name>
    <name type="common">Streptomyces vitaminophilus</name>
    <dbReference type="NCBI Taxonomy" id="76728"/>
    <lineage>
        <taxon>Bacteria</taxon>
        <taxon>Bacillati</taxon>
        <taxon>Actinomycetota</taxon>
        <taxon>Actinomycetes</taxon>
        <taxon>Kitasatosporales</taxon>
        <taxon>Streptomycetaceae</taxon>
        <taxon>Wenjunlia</taxon>
    </lineage>
</organism>
<dbReference type="FunFam" id="1.10.540.10:FF:000026">
    <property type="entry name" value="Acyl-CoA dehydrogenase medium chain"/>
    <property type="match status" value="1"/>
</dbReference>
<dbReference type="RefSeq" id="WP_018386206.1">
    <property type="nucleotide sequence ID" value="NZ_LLZU01000036.1"/>
</dbReference>
<dbReference type="Gene3D" id="1.20.140.10">
    <property type="entry name" value="Butyryl-CoA Dehydrogenase, subunit A, domain 3"/>
    <property type="match status" value="1"/>
</dbReference>
<dbReference type="Pfam" id="PF00441">
    <property type="entry name" value="Acyl-CoA_dh_1"/>
    <property type="match status" value="1"/>
</dbReference>
<keyword evidence="4 5" id="KW-0274">FAD</keyword>
<dbReference type="eggNOG" id="COG1960">
    <property type="taxonomic scope" value="Bacteria"/>
</dbReference>
<dbReference type="InterPro" id="IPR046373">
    <property type="entry name" value="Acyl-CoA_Oxase/DH_mid-dom_sf"/>
</dbReference>
<keyword evidence="5" id="KW-0560">Oxidoreductase</keyword>
<dbReference type="InterPro" id="IPR009100">
    <property type="entry name" value="AcylCoA_DH/oxidase_NM_dom_sf"/>
</dbReference>
<name>A0A0T6LNC7_WENVI</name>
<dbReference type="OrthoDB" id="8876745at2"/>
<evidence type="ECO:0000259" key="7">
    <source>
        <dbReference type="Pfam" id="PF02770"/>
    </source>
</evidence>
<evidence type="ECO:0000256" key="5">
    <source>
        <dbReference type="RuleBase" id="RU362125"/>
    </source>
</evidence>
<dbReference type="GO" id="GO:0003995">
    <property type="term" value="F:acyl-CoA dehydrogenase activity"/>
    <property type="evidence" value="ECO:0007669"/>
    <property type="project" value="TreeGrafter"/>
</dbReference>
<dbReference type="Gene3D" id="2.40.110.10">
    <property type="entry name" value="Butyryl-CoA Dehydrogenase, subunit A, domain 2"/>
    <property type="match status" value="1"/>
</dbReference>
<dbReference type="InterPro" id="IPR037069">
    <property type="entry name" value="AcylCoA_DH/ox_N_sf"/>
</dbReference>
<evidence type="ECO:0000313" key="9">
    <source>
        <dbReference type="EMBL" id="KRV47611.1"/>
    </source>
</evidence>
<gene>
    <name evidence="9" type="ORF">AQ490_06885</name>
</gene>
<protein>
    <submittedName>
        <fullName evidence="9">Acyl-CoA dehydrogenase</fullName>
    </submittedName>
</protein>
<dbReference type="Pfam" id="PF02770">
    <property type="entry name" value="Acyl-CoA_dh_M"/>
    <property type="match status" value="1"/>
</dbReference>
<dbReference type="Pfam" id="PF02771">
    <property type="entry name" value="Acyl-CoA_dh_N"/>
    <property type="match status" value="1"/>
</dbReference>
<dbReference type="SUPFAM" id="SSF56645">
    <property type="entry name" value="Acyl-CoA dehydrogenase NM domain-like"/>
    <property type="match status" value="1"/>
</dbReference>
<dbReference type="InterPro" id="IPR036250">
    <property type="entry name" value="AcylCo_DH-like_C"/>
</dbReference>
<evidence type="ECO:0000256" key="1">
    <source>
        <dbReference type="ARBA" id="ARBA00001974"/>
    </source>
</evidence>
<dbReference type="InterPro" id="IPR006091">
    <property type="entry name" value="Acyl-CoA_Oxase/DH_mid-dom"/>
</dbReference>
<reference evidence="9 10" key="1">
    <citation type="submission" date="2015-10" db="EMBL/GenBank/DDBJ databases">
        <title>Draft genome sequence of pyrrolomycin-producing Streptomyces vitaminophilus.</title>
        <authorList>
            <person name="Graham D.E."/>
            <person name="Mahan K.M."/>
            <person name="Klingeman D.M."/>
            <person name="Hettich R.L."/>
            <person name="Parry R.J."/>
        </authorList>
    </citation>
    <scope>NUCLEOTIDE SEQUENCE [LARGE SCALE GENOMIC DNA]</scope>
    <source>
        <strain evidence="9 10">ATCC 31673</strain>
    </source>
</reference>
<keyword evidence="10" id="KW-1185">Reference proteome</keyword>
<evidence type="ECO:0000256" key="2">
    <source>
        <dbReference type="ARBA" id="ARBA00009347"/>
    </source>
</evidence>
<evidence type="ECO:0000313" key="10">
    <source>
        <dbReference type="Proteomes" id="UP000050867"/>
    </source>
</evidence>
<dbReference type="InterPro" id="IPR013786">
    <property type="entry name" value="AcylCoA_DH/ox_N"/>
</dbReference>
<dbReference type="PANTHER" id="PTHR43884:SF12">
    <property type="entry name" value="ISOVALERYL-COA DEHYDROGENASE, MITOCHONDRIAL-RELATED"/>
    <property type="match status" value="1"/>
</dbReference>
<comment type="cofactor">
    <cofactor evidence="1 5">
        <name>FAD</name>
        <dbReference type="ChEBI" id="CHEBI:57692"/>
    </cofactor>
</comment>
<evidence type="ECO:0000256" key="4">
    <source>
        <dbReference type="ARBA" id="ARBA00022827"/>
    </source>
</evidence>
<comment type="similarity">
    <text evidence="2 5">Belongs to the acyl-CoA dehydrogenase family.</text>
</comment>